<evidence type="ECO:0000256" key="2">
    <source>
        <dbReference type="ARBA" id="ARBA00010480"/>
    </source>
</evidence>
<evidence type="ECO:0000256" key="1">
    <source>
        <dbReference type="ARBA" id="ARBA00001946"/>
    </source>
</evidence>
<dbReference type="PATRIC" id="fig|399804.5.peg.58"/>
<dbReference type="InterPro" id="IPR005835">
    <property type="entry name" value="NTP_transferase_dom"/>
</dbReference>
<dbReference type="GO" id="GO:0046872">
    <property type="term" value="F:metal ion binding"/>
    <property type="evidence" value="ECO:0007669"/>
    <property type="project" value="UniProtKB-KW"/>
</dbReference>
<dbReference type="HOGENOM" id="CLU_029499_9_0_6"/>
<dbReference type="PANTHER" id="PTHR43532">
    <property type="entry name" value="GLUCOSE-1-PHOSPHATE THYMIDYLYLTRANSFERASE"/>
    <property type="match status" value="1"/>
</dbReference>
<evidence type="ECO:0000313" key="12">
    <source>
        <dbReference type="EMBL" id="ADV52548.1"/>
    </source>
</evidence>
<dbReference type="OrthoDB" id="9803871at2"/>
<evidence type="ECO:0000256" key="6">
    <source>
        <dbReference type="ARBA" id="ARBA00022723"/>
    </source>
</evidence>
<dbReference type="FunFam" id="3.90.550.10:FF:000023">
    <property type="entry name" value="Glucose-1-phosphate thymidylyltransferase"/>
    <property type="match status" value="1"/>
</dbReference>
<dbReference type="Pfam" id="PF00483">
    <property type="entry name" value="NTP_transferase"/>
    <property type="match status" value="1"/>
</dbReference>
<dbReference type="AlphaFoldDB" id="E6XPB4"/>
<comment type="function">
    <text evidence="8 10">Catalyzes the formation of dTDP-glucose, from dTTP and glucose 1-phosphate, as well as its pyrophosphorolysis.</text>
</comment>
<dbReference type="InterPro" id="IPR005907">
    <property type="entry name" value="G1P_thy_trans_s"/>
</dbReference>
<comment type="similarity">
    <text evidence="2 10">Belongs to the glucose-1-phosphate thymidylyltransferase family.</text>
</comment>
<dbReference type="CDD" id="cd02538">
    <property type="entry name" value="G1P_TT_short"/>
    <property type="match status" value="1"/>
</dbReference>
<dbReference type="Gene3D" id="3.90.550.10">
    <property type="entry name" value="Spore Coat Polysaccharide Biosynthesis Protein SpsA, Chain A"/>
    <property type="match status" value="1"/>
</dbReference>
<accession>E6XPB4</accession>
<evidence type="ECO:0000256" key="8">
    <source>
        <dbReference type="ARBA" id="ARBA00037065"/>
    </source>
</evidence>
<evidence type="ECO:0000256" key="3">
    <source>
        <dbReference type="ARBA" id="ARBA00012461"/>
    </source>
</evidence>
<keyword evidence="5 10" id="KW-0548">Nucleotidyltransferase</keyword>
<evidence type="ECO:0000256" key="7">
    <source>
        <dbReference type="ARBA" id="ARBA00022842"/>
    </source>
</evidence>
<dbReference type="EMBL" id="CP002457">
    <property type="protein sequence ID" value="ADV52548.1"/>
    <property type="molecule type" value="Genomic_DNA"/>
</dbReference>
<comment type="cofactor">
    <cofactor evidence="1">
        <name>Mg(2+)</name>
        <dbReference type="ChEBI" id="CHEBI:18420"/>
    </cofactor>
</comment>
<organism evidence="12 13">
    <name type="scientific">Shewanella putrefaciens (strain 200)</name>
    <dbReference type="NCBI Taxonomy" id="399804"/>
    <lineage>
        <taxon>Bacteria</taxon>
        <taxon>Pseudomonadati</taxon>
        <taxon>Pseudomonadota</taxon>
        <taxon>Gammaproteobacteria</taxon>
        <taxon>Alteromonadales</taxon>
        <taxon>Shewanellaceae</taxon>
        <taxon>Shewanella</taxon>
    </lineage>
</organism>
<dbReference type="NCBIfam" id="TIGR01207">
    <property type="entry name" value="rmlA"/>
    <property type="match status" value="1"/>
</dbReference>
<keyword evidence="6 10" id="KW-0479">Metal-binding</keyword>
<keyword evidence="4 10" id="KW-0808">Transferase</keyword>
<protein>
    <recommendedName>
        <fullName evidence="3 10">Glucose-1-phosphate thymidylyltransferase</fullName>
        <ecNumber evidence="3 10">2.7.7.24</ecNumber>
    </recommendedName>
</protein>
<proteinExistence type="inferred from homology"/>
<dbReference type="Proteomes" id="UP000008209">
    <property type="component" value="Chromosome"/>
</dbReference>
<name>E6XPB4_SHEP2</name>
<dbReference type="PANTHER" id="PTHR43532:SF4">
    <property type="entry name" value="GLUCOSE-1-PHOSPHATE THYMIDYLYLTRANSFERASE 2"/>
    <property type="match status" value="1"/>
</dbReference>
<evidence type="ECO:0000313" key="13">
    <source>
        <dbReference type="Proteomes" id="UP000008209"/>
    </source>
</evidence>
<comment type="catalytic activity">
    <reaction evidence="9 10">
        <text>dTTP + alpha-D-glucose 1-phosphate + H(+) = dTDP-alpha-D-glucose + diphosphate</text>
        <dbReference type="Rhea" id="RHEA:15225"/>
        <dbReference type="ChEBI" id="CHEBI:15378"/>
        <dbReference type="ChEBI" id="CHEBI:33019"/>
        <dbReference type="ChEBI" id="CHEBI:37568"/>
        <dbReference type="ChEBI" id="CHEBI:57477"/>
        <dbReference type="ChEBI" id="CHEBI:58601"/>
        <dbReference type="EC" id="2.7.7.24"/>
    </reaction>
</comment>
<dbReference type="InterPro" id="IPR029044">
    <property type="entry name" value="Nucleotide-diphossugar_trans"/>
</dbReference>
<evidence type="ECO:0000256" key="5">
    <source>
        <dbReference type="ARBA" id="ARBA00022695"/>
    </source>
</evidence>
<evidence type="ECO:0000256" key="10">
    <source>
        <dbReference type="RuleBase" id="RU003706"/>
    </source>
</evidence>
<dbReference type="KEGG" id="shp:Sput200_0058"/>
<dbReference type="GO" id="GO:0008879">
    <property type="term" value="F:glucose-1-phosphate thymidylyltransferase activity"/>
    <property type="evidence" value="ECO:0007669"/>
    <property type="project" value="UniProtKB-EC"/>
</dbReference>
<keyword evidence="7 10" id="KW-0460">Magnesium</keyword>
<evidence type="ECO:0000256" key="4">
    <source>
        <dbReference type="ARBA" id="ARBA00022679"/>
    </source>
</evidence>
<evidence type="ECO:0000259" key="11">
    <source>
        <dbReference type="Pfam" id="PF00483"/>
    </source>
</evidence>
<reference evidence="12 13" key="1">
    <citation type="submission" date="2011-01" db="EMBL/GenBank/DDBJ databases">
        <title>Complete sequence of Shewanella putrefaciens 200.</title>
        <authorList>
            <consortium name="US DOE Joint Genome Institute"/>
            <person name="Lucas S."/>
            <person name="Copeland A."/>
            <person name="Lapidus A."/>
            <person name="Cheng J.-F."/>
            <person name="Bruce D."/>
            <person name="Goodwin L."/>
            <person name="Pitluck S."/>
            <person name="Munk A.C."/>
            <person name="Detter J.C."/>
            <person name="Han C."/>
            <person name="Tapia R."/>
            <person name="Land M."/>
            <person name="Hauser L."/>
            <person name="Chang Y.-J."/>
            <person name="Jeffries C."/>
            <person name="Kyrpides N."/>
            <person name="Ivanova N."/>
            <person name="Mikhailova N."/>
            <person name="Kolker E."/>
            <person name="Lawrence C."/>
            <person name="McCue L.A."/>
            <person name="DiChristina T."/>
            <person name="Nealson K."/>
            <person name="Fredrickson J.K."/>
            <person name="Woyke T."/>
        </authorList>
    </citation>
    <scope>NUCLEOTIDE SEQUENCE [LARGE SCALE GENOMIC DNA]</scope>
    <source>
        <strain evidence="12 13">200</strain>
    </source>
</reference>
<dbReference type="SUPFAM" id="SSF53448">
    <property type="entry name" value="Nucleotide-diphospho-sugar transferases"/>
    <property type="match status" value="1"/>
</dbReference>
<dbReference type="EC" id="2.7.7.24" evidence="3 10"/>
<gene>
    <name evidence="12" type="ordered locus">Sput200_0058</name>
</gene>
<feature type="domain" description="Nucleotidyl transferase" evidence="11">
    <location>
        <begin position="2"/>
        <end position="238"/>
    </location>
</feature>
<evidence type="ECO:0000256" key="9">
    <source>
        <dbReference type="ARBA" id="ARBA00049336"/>
    </source>
</evidence>
<sequence>MKGIILAGGSGTRLYPITKGVSKQLLPVYDKPMIYYPISVLMLAGIRDVLIITTPEDQFSFQRLLGDGSDFGINLQYAVQQSPDGLAQAFIIGEAFIGSDSVCLALGDNIFWGQGFSPILKKAAARTTGATVFGYQVKDPERFGVVEFDQNQKAISIEEKPSKPKSNFAVTGLYFYDNQVVNIAKNVKPSARGELEITSINQAYLEMGELNVELLGRGFAWLDTGTYESLLEAGSFVETIETRQGFKIACLEEIAWRNAWLTDKAIKVVAKTMAKNSYGKYLLDLLKDSKG</sequence>